<dbReference type="OMA" id="VCNAYWS"/>
<dbReference type="GO" id="GO:0016787">
    <property type="term" value="F:hydrolase activity"/>
    <property type="evidence" value="ECO:0007669"/>
    <property type="project" value="UniProtKB-KW"/>
</dbReference>
<protein>
    <recommendedName>
        <fullName evidence="4">Isochorismatase-like domain-containing protein</fullName>
    </recommendedName>
</protein>
<organism evidence="5 6">
    <name type="scientific">Polarella glacialis</name>
    <name type="common">Dinoflagellate</name>
    <dbReference type="NCBI Taxonomy" id="89957"/>
    <lineage>
        <taxon>Eukaryota</taxon>
        <taxon>Sar</taxon>
        <taxon>Alveolata</taxon>
        <taxon>Dinophyceae</taxon>
        <taxon>Suessiales</taxon>
        <taxon>Suessiaceae</taxon>
        <taxon>Polarella</taxon>
    </lineage>
</organism>
<dbReference type="Pfam" id="PF00857">
    <property type="entry name" value="Isochorismatase"/>
    <property type="match status" value="1"/>
</dbReference>
<name>A0A813GPM4_POLGL</name>
<comment type="similarity">
    <text evidence="1">Belongs to the isochorismatase family.</text>
</comment>
<feature type="non-terminal residue" evidence="5">
    <location>
        <position position="297"/>
    </location>
</feature>
<evidence type="ECO:0000256" key="3">
    <source>
        <dbReference type="SAM" id="MobiDB-lite"/>
    </source>
</evidence>
<dbReference type="OrthoDB" id="421513at2759"/>
<dbReference type="Proteomes" id="UP000654075">
    <property type="component" value="Unassembled WGS sequence"/>
</dbReference>
<proteinExistence type="inferred from homology"/>
<dbReference type="EMBL" id="CAJNNV010029078">
    <property type="protein sequence ID" value="CAE8626952.1"/>
    <property type="molecule type" value="Genomic_DNA"/>
</dbReference>
<evidence type="ECO:0000256" key="2">
    <source>
        <dbReference type="ARBA" id="ARBA00022801"/>
    </source>
</evidence>
<comment type="caution">
    <text evidence="5">The sequence shown here is derived from an EMBL/GenBank/DDBJ whole genome shotgun (WGS) entry which is preliminary data.</text>
</comment>
<evidence type="ECO:0000259" key="4">
    <source>
        <dbReference type="Pfam" id="PF00857"/>
    </source>
</evidence>
<keyword evidence="2" id="KW-0378">Hydrolase</keyword>
<dbReference type="SUPFAM" id="SSF52499">
    <property type="entry name" value="Isochorismatase-like hydrolases"/>
    <property type="match status" value="1"/>
</dbReference>
<evidence type="ECO:0000256" key="1">
    <source>
        <dbReference type="ARBA" id="ARBA00006336"/>
    </source>
</evidence>
<dbReference type="InterPro" id="IPR050272">
    <property type="entry name" value="Isochorismatase-like_hydrls"/>
</dbReference>
<dbReference type="AlphaFoldDB" id="A0A813GPM4"/>
<dbReference type="InterPro" id="IPR000868">
    <property type="entry name" value="Isochorismatase-like_dom"/>
</dbReference>
<keyword evidence="6" id="KW-1185">Reference proteome</keyword>
<sequence length="297" mass="31832">MASDPSASEIASAPFKGRLGFGEKAALVLVDFTLAYVTPGSALYCGHPEVGVVPAVKQTEELLALCRQKGLPVIYTRVLYDPNFGGKDGGVFIQKVPFLSTWIEGNKMCDIVPELPVQPGDHVLVKQYPSAFFGTSLASMLTALRVDTIILTGCSTSGCIRATATDAMQNGFRVVVPRQCVGDRTPEVHEANLFDINAKVGDVMDRSEVLLLLSSLADSSEPSAKKQAASKRQKTSPAELNDGVTDFKKGQRDFTSAQGQESKALCADFVNETKEYTNGVVAKNTWRSHAGPLTGEL</sequence>
<reference evidence="5" key="1">
    <citation type="submission" date="2021-02" db="EMBL/GenBank/DDBJ databases">
        <authorList>
            <person name="Dougan E. K."/>
            <person name="Rhodes N."/>
            <person name="Thang M."/>
            <person name="Chan C."/>
        </authorList>
    </citation>
    <scope>NUCLEOTIDE SEQUENCE</scope>
</reference>
<gene>
    <name evidence="5" type="ORF">PGLA1383_LOCUS43826</name>
</gene>
<dbReference type="Gene3D" id="3.40.50.850">
    <property type="entry name" value="Isochorismatase-like"/>
    <property type="match status" value="1"/>
</dbReference>
<accession>A0A813GPM4</accession>
<dbReference type="PANTHER" id="PTHR43540">
    <property type="entry name" value="PEROXYUREIDOACRYLATE/UREIDOACRYLATE AMIDOHYDROLASE-RELATED"/>
    <property type="match status" value="1"/>
</dbReference>
<dbReference type="InterPro" id="IPR036380">
    <property type="entry name" value="Isochorismatase-like_sf"/>
</dbReference>
<feature type="region of interest" description="Disordered" evidence="3">
    <location>
        <begin position="222"/>
        <end position="247"/>
    </location>
</feature>
<evidence type="ECO:0000313" key="6">
    <source>
        <dbReference type="Proteomes" id="UP000654075"/>
    </source>
</evidence>
<feature type="domain" description="Isochorismatase-like" evidence="4">
    <location>
        <begin position="26"/>
        <end position="206"/>
    </location>
</feature>
<dbReference type="PANTHER" id="PTHR43540:SF1">
    <property type="entry name" value="ISOCHORISMATASE HYDROLASE"/>
    <property type="match status" value="1"/>
</dbReference>
<evidence type="ECO:0000313" key="5">
    <source>
        <dbReference type="EMBL" id="CAE8626952.1"/>
    </source>
</evidence>